<evidence type="ECO:0000313" key="8">
    <source>
        <dbReference type="EMBL" id="KAI9637221.1"/>
    </source>
</evidence>
<comment type="subcellular location">
    <subcellularLocation>
        <location evidence="1">Membrane</location>
        <topology evidence="1">Multi-pass membrane protein</topology>
    </subcellularLocation>
</comment>
<dbReference type="GeneID" id="77731493"/>
<dbReference type="AlphaFoldDB" id="A0AA38HBG2"/>
<evidence type="ECO:0000256" key="4">
    <source>
        <dbReference type="ARBA" id="ARBA00023136"/>
    </source>
</evidence>
<keyword evidence="3 7" id="KW-1133">Transmembrane helix</keyword>
<keyword evidence="2 7" id="KW-0812">Transmembrane</keyword>
<accession>A0AA38HBG2</accession>
<dbReference type="Pfam" id="PF01226">
    <property type="entry name" value="Form_Nir_trans"/>
    <property type="match status" value="1"/>
</dbReference>
<feature type="transmembrane region" description="Helical" evidence="7">
    <location>
        <begin position="30"/>
        <end position="51"/>
    </location>
</feature>
<reference evidence="8" key="1">
    <citation type="journal article" date="2022" name="G3 (Bethesda)">
        <title>High quality genome of the basidiomycete yeast Dioszegia hungarica PDD-24b-2 isolated from cloud water.</title>
        <authorList>
            <person name="Jarrige D."/>
            <person name="Haridas S."/>
            <person name="Bleykasten-Grosshans C."/>
            <person name="Joly M."/>
            <person name="Nadalig T."/>
            <person name="Sancelme M."/>
            <person name="Vuilleumier S."/>
            <person name="Grigoriev I.V."/>
            <person name="Amato P."/>
            <person name="Bringel F."/>
        </authorList>
    </citation>
    <scope>NUCLEOTIDE SEQUENCE</scope>
    <source>
        <strain evidence="8">PDD-24b-2</strain>
    </source>
</reference>
<dbReference type="PANTHER" id="PTHR30520:SF6">
    <property type="entry name" value="FORMATE_NITRATE FAMILY TRANSPORTER (EUROFUNG)"/>
    <property type="match status" value="1"/>
</dbReference>
<comment type="caution">
    <text evidence="8">The sequence shown here is derived from an EMBL/GenBank/DDBJ whole genome shotgun (WGS) entry which is preliminary data.</text>
</comment>
<evidence type="ECO:0000256" key="2">
    <source>
        <dbReference type="ARBA" id="ARBA00022692"/>
    </source>
</evidence>
<organism evidence="8 9">
    <name type="scientific">Dioszegia hungarica</name>
    <dbReference type="NCBI Taxonomy" id="4972"/>
    <lineage>
        <taxon>Eukaryota</taxon>
        <taxon>Fungi</taxon>
        <taxon>Dikarya</taxon>
        <taxon>Basidiomycota</taxon>
        <taxon>Agaricomycotina</taxon>
        <taxon>Tremellomycetes</taxon>
        <taxon>Tremellales</taxon>
        <taxon>Bulleribasidiaceae</taxon>
        <taxon>Dioszegia</taxon>
    </lineage>
</organism>
<dbReference type="GO" id="GO:0005886">
    <property type="term" value="C:plasma membrane"/>
    <property type="evidence" value="ECO:0007669"/>
    <property type="project" value="TreeGrafter"/>
</dbReference>
<protein>
    <submittedName>
        <fullName evidence="8">Formate/nitrite transporter</fullName>
    </submittedName>
</protein>
<feature type="transmembrane region" description="Helical" evidence="7">
    <location>
        <begin position="162"/>
        <end position="182"/>
    </location>
</feature>
<feature type="transmembrane region" description="Helical" evidence="7">
    <location>
        <begin position="109"/>
        <end position="132"/>
    </location>
</feature>
<keyword evidence="4 7" id="KW-0472">Membrane</keyword>
<evidence type="ECO:0000256" key="3">
    <source>
        <dbReference type="ARBA" id="ARBA00022989"/>
    </source>
</evidence>
<feature type="transmembrane region" description="Helical" evidence="7">
    <location>
        <begin position="194"/>
        <end position="214"/>
    </location>
</feature>
<dbReference type="GO" id="GO:0015513">
    <property type="term" value="F:high-affinity secondary active nitrite transmembrane transporter activity"/>
    <property type="evidence" value="ECO:0007669"/>
    <property type="project" value="TreeGrafter"/>
</dbReference>
<feature type="region of interest" description="Disordered" evidence="6">
    <location>
        <begin position="275"/>
        <end position="312"/>
    </location>
</feature>
<dbReference type="PANTHER" id="PTHR30520">
    <property type="entry name" value="FORMATE TRANSPORTER-RELATED"/>
    <property type="match status" value="1"/>
</dbReference>
<dbReference type="Proteomes" id="UP001164286">
    <property type="component" value="Unassembled WGS sequence"/>
</dbReference>
<proteinExistence type="inferred from homology"/>
<gene>
    <name evidence="8" type="ORF">MKK02DRAFT_43141</name>
</gene>
<comment type="similarity">
    <text evidence="5">Belongs to the FNT transporter (TC 1.A.16) family.</text>
</comment>
<dbReference type="RefSeq" id="XP_052946998.1">
    <property type="nucleotide sequence ID" value="XM_053092288.1"/>
</dbReference>
<sequence>MSDALTPPEITAALIGLGEKKAKQAYHITFFKSWMSAWILCFGAMLVQVIQGGSGTLRTDYPGLITLVAAFFFPVGLIMLVLTGQDLCTANFMVVPMAWMKGRVRLWEIPVNWIFVFFGNLAGALTFVAFLAHWSGLYTSGMITYSIAVAVNKSNQGWGECFLRGIGCNFLVCMAVLLGTGAREMVSKIAALHFPVFVFVILGFEHVIVNMFYIPIGMLNGANVGVGQYIGRSMIPSLLGNIVGGLLLGIPMLCFYHPPELPFFNRFSSGRTEPATGSTIVRHEDGAETPPSIYGTEADTTSAGRKVGKGSS</sequence>
<name>A0AA38HBG2_9TREE</name>
<evidence type="ECO:0000256" key="1">
    <source>
        <dbReference type="ARBA" id="ARBA00004141"/>
    </source>
</evidence>
<keyword evidence="9" id="KW-1185">Reference proteome</keyword>
<feature type="transmembrane region" description="Helical" evidence="7">
    <location>
        <begin position="63"/>
        <end position="88"/>
    </location>
</feature>
<dbReference type="GO" id="GO:0015707">
    <property type="term" value="P:nitrite transport"/>
    <property type="evidence" value="ECO:0007669"/>
    <property type="project" value="TreeGrafter"/>
</dbReference>
<evidence type="ECO:0000256" key="5">
    <source>
        <dbReference type="ARBA" id="ARBA00049660"/>
    </source>
</evidence>
<dbReference type="InterPro" id="IPR000292">
    <property type="entry name" value="For/NO2_transpt"/>
</dbReference>
<dbReference type="InterPro" id="IPR023271">
    <property type="entry name" value="Aquaporin-like"/>
</dbReference>
<dbReference type="Gene3D" id="1.20.1080.10">
    <property type="entry name" value="Glycerol uptake facilitator protein"/>
    <property type="match status" value="1"/>
</dbReference>
<feature type="transmembrane region" description="Helical" evidence="7">
    <location>
        <begin position="234"/>
        <end position="256"/>
    </location>
</feature>
<dbReference type="EMBL" id="JAKWFO010000004">
    <property type="protein sequence ID" value="KAI9637221.1"/>
    <property type="molecule type" value="Genomic_DNA"/>
</dbReference>
<evidence type="ECO:0000313" key="9">
    <source>
        <dbReference type="Proteomes" id="UP001164286"/>
    </source>
</evidence>
<evidence type="ECO:0000256" key="6">
    <source>
        <dbReference type="SAM" id="MobiDB-lite"/>
    </source>
</evidence>
<evidence type="ECO:0000256" key="7">
    <source>
        <dbReference type="SAM" id="Phobius"/>
    </source>
</evidence>